<sequence length="278" mass="30441">MAGPIQAALHIGVPEYAVGIGVREGRGGISRARAAGNDHGAVCHFLLPMSKVSPSVKFPASASSSSILASSSLASLIAPSSSSSSLLKVVFVSAGYGGHSEDGCCIWSNFGMGRGRWREEGRRSCRRTSYDHLLARRYGRESLRFPPLLTGLFSGRRAARGIRNMPRQRRPVAVSSDNTVPNLDDVEHLRDWLGDIQEYENPIKTNPVFHPVKDFFIGPKAVVAKQACLDFDSPTEVTYFRQAGPREKVDHVIDVRETRQLKVACRWPASTRGRPDAL</sequence>
<accession>A0A388LS63</accession>
<dbReference type="STRING" id="69332.A0A388LS63"/>
<proteinExistence type="predicted"/>
<dbReference type="Proteomes" id="UP000265515">
    <property type="component" value="Unassembled WGS sequence"/>
</dbReference>
<evidence type="ECO:0000313" key="2">
    <source>
        <dbReference type="Proteomes" id="UP000265515"/>
    </source>
</evidence>
<gene>
    <name evidence="1" type="ORF">CBR_g39506</name>
</gene>
<dbReference type="AlphaFoldDB" id="A0A388LS63"/>
<evidence type="ECO:0000313" key="1">
    <source>
        <dbReference type="EMBL" id="GBG85042.1"/>
    </source>
</evidence>
<reference evidence="1 2" key="1">
    <citation type="journal article" date="2018" name="Cell">
        <title>The Chara Genome: Secondary Complexity and Implications for Plant Terrestrialization.</title>
        <authorList>
            <person name="Nishiyama T."/>
            <person name="Sakayama H."/>
            <person name="Vries J.D."/>
            <person name="Buschmann H."/>
            <person name="Saint-Marcoux D."/>
            <person name="Ullrich K.K."/>
            <person name="Haas F.B."/>
            <person name="Vanderstraeten L."/>
            <person name="Becker D."/>
            <person name="Lang D."/>
            <person name="Vosolsobe S."/>
            <person name="Rombauts S."/>
            <person name="Wilhelmsson P.K.I."/>
            <person name="Janitza P."/>
            <person name="Kern R."/>
            <person name="Heyl A."/>
            <person name="Rumpler F."/>
            <person name="Villalobos L.I.A.C."/>
            <person name="Clay J.M."/>
            <person name="Skokan R."/>
            <person name="Toyoda A."/>
            <person name="Suzuki Y."/>
            <person name="Kagoshima H."/>
            <person name="Schijlen E."/>
            <person name="Tajeshwar N."/>
            <person name="Catarino B."/>
            <person name="Hetherington A.J."/>
            <person name="Saltykova A."/>
            <person name="Bonnot C."/>
            <person name="Breuninger H."/>
            <person name="Symeonidi A."/>
            <person name="Radhakrishnan G.V."/>
            <person name="Van Nieuwerburgh F."/>
            <person name="Deforce D."/>
            <person name="Chang C."/>
            <person name="Karol K.G."/>
            <person name="Hedrich R."/>
            <person name="Ulvskov P."/>
            <person name="Glockner G."/>
            <person name="Delwiche C.F."/>
            <person name="Petrasek J."/>
            <person name="Van de Peer Y."/>
            <person name="Friml J."/>
            <person name="Beilby M."/>
            <person name="Dolan L."/>
            <person name="Kohara Y."/>
            <person name="Sugano S."/>
            <person name="Fujiyama A."/>
            <person name="Delaux P.-M."/>
            <person name="Quint M."/>
            <person name="TheiBen G."/>
            <person name="Hagemann M."/>
            <person name="Harholt J."/>
            <person name="Dunand C."/>
            <person name="Zachgo S."/>
            <person name="Langdale J."/>
            <person name="Maumus F."/>
            <person name="Straeten D.V.D."/>
            <person name="Gould S.B."/>
            <person name="Rensing S.A."/>
        </authorList>
    </citation>
    <scope>NUCLEOTIDE SEQUENCE [LARGE SCALE GENOMIC DNA]</scope>
    <source>
        <strain evidence="1 2">S276</strain>
    </source>
</reference>
<comment type="caution">
    <text evidence="1">The sequence shown here is derived from an EMBL/GenBank/DDBJ whole genome shotgun (WGS) entry which is preliminary data.</text>
</comment>
<keyword evidence="2" id="KW-1185">Reference proteome</keyword>
<organism evidence="1 2">
    <name type="scientific">Chara braunii</name>
    <name type="common">Braun's stonewort</name>
    <dbReference type="NCBI Taxonomy" id="69332"/>
    <lineage>
        <taxon>Eukaryota</taxon>
        <taxon>Viridiplantae</taxon>
        <taxon>Streptophyta</taxon>
        <taxon>Charophyceae</taxon>
        <taxon>Charales</taxon>
        <taxon>Characeae</taxon>
        <taxon>Chara</taxon>
    </lineage>
</organism>
<dbReference type="Gramene" id="GBG85042">
    <property type="protein sequence ID" value="GBG85042"/>
    <property type="gene ID" value="CBR_g39506"/>
</dbReference>
<dbReference type="EMBL" id="BFEA01000502">
    <property type="protein sequence ID" value="GBG85042.1"/>
    <property type="molecule type" value="Genomic_DNA"/>
</dbReference>
<protein>
    <submittedName>
        <fullName evidence="1">Uncharacterized protein</fullName>
    </submittedName>
</protein>
<name>A0A388LS63_CHABU</name>